<dbReference type="EMBL" id="PIPI01000002">
    <property type="protein sequence ID" value="RUO20767.1"/>
    <property type="molecule type" value="Genomic_DNA"/>
</dbReference>
<keyword evidence="10" id="KW-0472">Membrane</keyword>
<dbReference type="SMART" id="SM00962">
    <property type="entry name" value="SRP54"/>
    <property type="match status" value="1"/>
</dbReference>
<protein>
    <recommendedName>
        <fullName evidence="3 13">Flagellar biosynthesis protein FlhF</fullName>
    </recommendedName>
</protein>
<evidence type="ECO:0000256" key="10">
    <source>
        <dbReference type="ARBA" id="ARBA00023136"/>
    </source>
</evidence>
<dbReference type="PANTHER" id="PTHR43134:SF3">
    <property type="entry name" value="FLAGELLAR BIOSYNTHESIS PROTEIN FLHF"/>
    <property type="match status" value="1"/>
</dbReference>
<keyword evidence="17" id="KW-0966">Cell projection</keyword>
<dbReference type="PANTHER" id="PTHR43134">
    <property type="entry name" value="SIGNAL RECOGNITION PARTICLE RECEPTOR SUBUNIT ALPHA"/>
    <property type="match status" value="1"/>
</dbReference>
<proteinExistence type="inferred from homology"/>
<dbReference type="Proteomes" id="UP000288212">
    <property type="component" value="Unassembled WGS sequence"/>
</dbReference>
<dbReference type="InterPro" id="IPR003593">
    <property type="entry name" value="AAA+_ATPase"/>
</dbReference>
<dbReference type="Pfam" id="PF00448">
    <property type="entry name" value="SRP54"/>
    <property type="match status" value="1"/>
</dbReference>
<keyword evidence="4" id="KW-0813">Transport</keyword>
<dbReference type="AlphaFoldDB" id="A0A432VVZ8"/>
<evidence type="ECO:0000256" key="14">
    <source>
        <dbReference type="SAM" id="MobiDB-lite"/>
    </source>
</evidence>
<comment type="subcellular location">
    <subcellularLocation>
        <location evidence="1">Cell membrane</location>
        <topology evidence="1">Peripheral membrane protein</topology>
        <orientation evidence="1">Cytoplasmic side</orientation>
    </subcellularLocation>
</comment>
<dbReference type="Gene3D" id="1.20.120.1380">
    <property type="entry name" value="Flagellar FlhF biosynthesis protein, N domain"/>
    <property type="match status" value="1"/>
</dbReference>
<evidence type="ECO:0000256" key="9">
    <source>
        <dbReference type="ARBA" id="ARBA00023134"/>
    </source>
</evidence>
<evidence type="ECO:0000256" key="8">
    <source>
        <dbReference type="ARBA" id="ARBA00022927"/>
    </source>
</evidence>
<evidence type="ECO:0000256" key="2">
    <source>
        <dbReference type="ARBA" id="ARBA00008531"/>
    </source>
</evidence>
<evidence type="ECO:0000256" key="5">
    <source>
        <dbReference type="ARBA" id="ARBA00022475"/>
    </source>
</evidence>
<dbReference type="NCBIfam" id="TIGR03499">
    <property type="entry name" value="FlhF"/>
    <property type="match status" value="1"/>
</dbReference>
<dbReference type="GO" id="GO:0005886">
    <property type="term" value="C:plasma membrane"/>
    <property type="evidence" value="ECO:0007669"/>
    <property type="project" value="UniProtKB-SubCell"/>
</dbReference>
<dbReference type="GO" id="GO:0005047">
    <property type="term" value="F:signal recognition particle binding"/>
    <property type="evidence" value="ECO:0007669"/>
    <property type="project" value="TreeGrafter"/>
</dbReference>
<dbReference type="OrthoDB" id="9778554at2"/>
<dbReference type="InterPro" id="IPR027417">
    <property type="entry name" value="P-loop_NTPase"/>
</dbReference>
<name>A0A432VVZ8_9GAMM</name>
<accession>A0A432VVZ8</accession>
<keyword evidence="8" id="KW-0653">Protein transport</keyword>
<dbReference type="RefSeq" id="WP_126791986.1">
    <property type="nucleotide sequence ID" value="NZ_PIPI01000002.1"/>
</dbReference>
<evidence type="ECO:0000259" key="16">
    <source>
        <dbReference type="SMART" id="SM00962"/>
    </source>
</evidence>
<reference evidence="17 18" key="1">
    <citation type="journal article" date="2011" name="Front. Microbiol.">
        <title>Genomic signatures of strain selection and enhancement in Bacillus atrophaeus var. globigii, a historical biowarfare simulant.</title>
        <authorList>
            <person name="Gibbons H.S."/>
            <person name="Broomall S.M."/>
            <person name="McNew L.A."/>
            <person name="Daligault H."/>
            <person name="Chapman C."/>
            <person name="Bruce D."/>
            <person name="Karavis M."/>
            <person name="Krepps M."/>
            <person name="McGregor P.A."/>
            <person name="Hong C."/>
            <person name="Park K.H."/>
            <person name="Akmal A."/>
            <person name="Feldman A."/>
            <person name="Lin J.S."/>
            <person name="Chang W.E."/>
            <person name="Higgs B.W."/>
            <person name="Demirev P."/>
            <person name="Lindquist J."/>
            <person name="Liem A."/>
            <person name="Fochler E."/>
            <person name="Read T.D."/>
            <person name="Tapia R."/>
            <person name="Johnson S."/>
            <person name="Bishop-Lilly K.A."/>
            <person name="Detter C."/>
            <person name="Han C."/>
            <person name="Sozhamannan S."/>
            <person name="Rosenzweig C.N."/>
            <person name="Skowronski E.W."/>
        </authorList>
    </citation>
    <scope>NUCLEOTIDE SEQUENCE [LARGE SCALE GENOMIC DNA]</scope>
    <source>
        <strain evidence="17 18">AK5</strain>
    </source>
</reference>
<dbReference type="GO" id="GO:0044781">
    <property type="term" value="P:bacterial-type flagellum organization"/>
    <property type="evidence" value="ECO:0007669"/>
    <property type="project" value="UniProtKB-UniRule"/>
</dbReference>
<organism evidence="17 18">
    <name type="scientific">Aliidiomarina haloalkalitolerans</name>
    <dbReference type="NCBI Taxonomy" id="859059"/>
    <lineage>
        <taxon>Bacteria</taxon>
        <taxon>Pseudomonadati</taxon>
        <taxon>Pseudomonadota</taxon>
        <taxon>Gammaproteobacteria</taxon>
        <taxon>Alteromonadales</taxon>
        <taxon>Idiomarinaceae</taxon>
        <taxon>Aliidiomarina</taxon>
    </lineage>
</organism>
<evidence type="ECO:0000313" key="18">
    <source>
        <dbReference type="Proteomes" id="UP000288212"/>
    </source>
</evidence>
<dbReference type="InterPro" id="IPR047040">
    <property type="entry name" value="FlhF__GTPase_dom"/>
</dbReference>
<dbReference type="GO" id="GO:0015031">
    <property type="term" value="P:protein transport"/>
    <property type="evidence" value="ECO:0007669"/>
    <property type="project" value="UniProtKB-KW"/>
</dbReference>
<comment type="function">
    <text evidence="12">Necessary for flagellar biosynthesis. May be involved in translocation of the flagellum.</text>
</comment>
<dbReference type="SMART" id="SM00382">
    <property type="entry name" value="AAA"/>
    <property type="match status" value="1"/>
</dbReference>
<evidence type="ECO:0000256" key="1">
    <source>
        <dbReference type="ARBA" id="ARBA00004413"/>
    </source>
</evidence>
<evidence type="ECO:0000256" key="13">
    <source>
        <dbReference type="NCBIfam" id="TIGR03499"/>
    </source>
</evidence>
<evidence type="ECO:0000256" key="11">
    <source>
        <dbReference type="ARBA" id="ARBA00023225"/>
    </source>
</evidence>
<evidence type="ECO:0000256" key="12">
    <source>
        <dbReference type="ARBA" id="ARBA00025337"/>
    </source>
</evidence>
<dbReference type="GO" id="GO:0005525">
    <property type="term" value="F:GTP binding"/>
    <property type="evidence" value="ECO:0007669"/>
    <property type="project" value="UniProtKB-UniRule"/>
</dbReference>
<dbReference type="InterPro" id="IPR000897">
    <property type="entry name" value="SRP54_GTPase_dom"/>
</dbReference>
<keyword evidence="7" id="KW-1005">Bacterial flagellum biogenesis</keyword>
<dbReference type="Gene3D" id="3.40.50.300">
    <property type="entry name" value="P-loop containing nucleotide triphosphate hydrolases"/>
    <property type="match status" value="1"/>
</dbReference>
<evidence type="ECO:0000256" key="7">
    <source>
        <dbReference type="ARBA" id="ARBA00022795"/>
    </source>
</evidence>
<keyword evidence="17" id="KW-0282">Flagellum</keyword>
<keyword evidence="9" id="KW-0342">GTP-binding</keyword>
<evidence type="ECO:0000313" key="17">
    <source>
        <dbReference type="EMBL" id="RUO20767.1"/>
    </source>
</evidence>
<evidence type="ECO:0000259" key="15">
    <source>
        <dbReference type="SMART" id="SM00382"/>
    </source>
</evidence>
<dbReference type="FunFam" id="3.40.50.300:FF:000695">
    <property type="entry name" value="Flagellar biosynthesis regulator FlhF"/>
    <property type="match status" value="1"/>
</dbReference>
<evidence type="ECO:0000256" key="4">
    <source>
        <dbReference type="ARBA" id="ARBA00022448"/>
    </source>
</evidence>
<evidence type="ECO:0000256" key="3">
    <source>
        <dbReference type="ARBA" id="ARBA00014919"/>
    </source>
</evidence>
<dbReference type="GO" id="GO:0006614">
    <property type="term" value="P:SRP-dependent cotranslational protein targeting to membrane"/>
    <property type="evidence" value="ECO:0007669"/>
    <property type="project" value="UniProtKB-UniRule"/>
</dbReference>
<dbReference type="CDD" id="cd17873">
    <property type="entry name" value="FlhF"/>
    <property type="match status" value="1"/>
</dbReference>
<keyword evidence="11" id="KW-1006">Bacterial flagellum protein export</keyword>
<keyword evidence="6" id="KW-0547">Nucleotide-binding</keyword>
<sequence length="729" mass="80843">MSVRRFVAANNREAMKQVRDALGADALILSSKATEDGYEILAMVEEELEEKVAEVDAPPQDFAALAQRLLHEVNDMRRMLQNGQATGKAAASSSAMSSARTAPKHAVQELAAIMQHAGFSTQLIRELVGQISPLERDVRSWLQRELQQRLLQPEFPAELFQDGVLALVGPTGVGKTTTTAKLAANYVMQFGSDSLLLVTTDNYRVAAREQLKVYAGLLDVDMYALEEGESLDKLAEQIKGKRLVLIDTIGMSQRDQRLTNRIAELQATKAEDVPSTRLVLLLNTASQLGTLNETVERFQASARAAGNQIRDCILSKVDESVCLGAALDVVIRHGLTVHFVANGQRVPEDLELVDPAQLVAQALPELSAEDLDFSQWLQSFMPASTVQPAQRTLQTQGQTVSHIYQQLSQLLPGFSALESLWQLSEQSPHEQAALYQRWLHQAHECMAKVQANAILWIQDKPVSGRNWRLPNLALGSDAELLPLPLTEQLSPVHYAQALELKRHVFASLPANETLHELAAQHQHWLAVLNRNHRVWHESSDGWLRQSVLQLRDTLEPMPRQAIRYRGEAAHLHLQRGHVRLQQEDFAVELVYGEVRLDGKKTVIVRRFWVLPAGLTEATQLSLIRQQLLSDEIASLTRFVQGQLTPEDLQNMPVDVATMLATTLAATALYLEQSREPEAGVLRGRLFALAGKRGKANARKLAQGVLQLFRTSAALRVMSLGASNQQEVAS</sequence>
<dbReference type="GO" id="GO:0003924">
    <property type="term" value="F:GTPase activity"/>
    <property type="evidence" value="ECO:0007669"/>
    <property type="project" value="UniProtKB-UniRule"/>
</dbReference>
<comment type="caution">
    <text evidence="17">The sequence shown here is derived from an EMBL/GenBank/DDBJ whole genome shotgun (WGS) entry which is preliminary data.</text>
</comment>
<keyword evidence="18" id="KW-1185">Reference proteome</keyword>
<evidence type="ECO:0000256" key="6">
    <source>
        <dbReference type="ARBA" id="ARBA00022741"/>
    </source>
</evidence>
<feature type="domain" description="SRP54-type proteins GTP-binding" evidence="16">
    <location>
        <begin position="162"/>
        <end position="364"/>
    </location>
</feature>
<keyword evidence="5" id="KW-1003">Cell membrane</keyword>
<dbReference type="SUPFAM" id="SSF52540">
    <property type="entry name" value="P-loop containing nucleoside triphosphate hydrolases"/>
    <property type="match status" value="1"/>
</dbReference>
<keyword evidence="17" id="KW-0969">Cilium</keyword>
<feature type="region of interest" description="Disordered" evidence="14">
    <location>
        <begin position="82"/>
        <end position="101"/>
    </location>
</feature>
<gene>
    <name evidence="17" type="primary">flhF</name>
    <name evidence="17" type="ORF">CWE06_05545</name>
</gene>
<comment type="similarity">
    <text evidence="2">Belongs to the GTP-binding SRP family.</text>
</comment>
<feature type="compositionally biased region" description="Low complexity" evidence="14">
    <location>
        <begin position="89"/>
        <end position="99"/>
    </location>
</feature>
<feature type="domain" description="AAA+ ATPase" evidence="15">
    <location>
        <begin position="161"/>
        <end position="366"/>
    </location>
</feature>
<dbReference type="InterPro" id="IPR020006">
    <property type="entry name" value="FlhF"/>
</dbReference>